<sequence>MQYFVVCLASSSSPKGLVS</sequence>
<protein>
    <submittedName>
        <fullName evidence="1">Uncharacterized protein</fullName>
    </submittedName>
</protein>
<dbReference type="EMBL" id="JABEZV010000008">
    <property type="protein sequence ID" value="MBA0717509.1"/>
    <property type="molecule type" value="Genomic_DNA"/>
</dbReference>
<dbReference type="Proteomes" id="UP000593574">
    <property type="component" value="Unassembled WGS sequence"/>
</dbReference>
<evidence type="ECO:0000313" key="1">
    <source>
        <dbReference type="EMBL" id="MBA0717509.1"/>
    </source>
</evidence>
<proteinExistence type="predicted"/>
<comment type="caution">
    <text evidence="1">The sequence shown here is derived from an EMBL/GenBank/DDBJ whole genome shotgun (WGS) entry which is preliminary data.</text>
</comment>
<dbReference type="AlphaFoldDB" id="A0A7J9A1T1"/>
<name>A0A7J9A1T1_9ROSI</name>
<reference evidence="1 2" key="1">
    <citation type="journal article" date="2019" name="Genome Biol. Evol.">
        <title>Insights into the evolution of the New World diploid cottons (Gossypium, subgenus Houzingenia) based on genome sequencing.</title>
        <authorList>
            <person name="Grover C.E."/>
            <person name="Arick M.A. 2nd"/>
            <person name="Thrash A."/>
            <person name="Conover J.L."/>
            <person name="Sanders W.S."/>
            <person name="Peterson D.G."/>
            <person name="Frelichowski J.E."/>
            <person name="Scheffler J.A."/>
            <person name="Scheffler B.E."/>
            <person name="Wendel J.F."/>
        </authorList>
    </citation>
    <scope>NUCLEOTIDE SEQUENCE [LARGE SCALE GENOMIC DNA]</scope>
    <source>
        <strain evidence="1">4</strain>
        <tissue evidence="1">Leaf</tissue>
    </source>
</reference>
<evidence type="ECO:0000313" key="2">
    <source>
        <dbReference type="Proteomes" id="UP000593574"/>
    </source>
</evidence>
<accession>A0A7J9A1T1</accession>
<organism evidence="1 2">
    <name type="scientific">Gossypium laxum</name>
    <dbReference type="NCBI Taxonomy" id="34288"/>
    <lineage>
        <taxon>Eukaryota</taxon>
        <taxon>Viridiplantae</taxon>
        <taxon>Streptophyta</taxon>
        <taxon>Embryophyta</taxon>
        <taxon>Tracheophyta</taxon>
        <taxon>Spermatophyta</taxon>
        <taxon>Magnoliopsida</taxon>
        <taxon>eudicotyledons</taxon>
        <taxon>Gunneridae</taxon>
        <taxon>Pentapetalae</taxon>
        <taxon>rosids</taxon>
        <taxon>malvids</taxon>
        <taxon>Malvales</taxon>
        <taxon>Malvaceae</taxon>
        <taxon>Malvoideae</taxon>
        <taxon>Gossypium</taxon>
    </lineage>
</organism>
<gene>
    <name evidence="1" type="ORF">Golax_005321</name>
</gene>
<keyword evidence="2" id="KW-1185">Reference proteome</keyword>